<comment type="caution">
    <text evidence="1">The sequence shown here is derived from an EMBL/GenBank/DDBJ whole genome shotgun (WGS) entry which is preliminary data.</text>
</comment>
<evidence type="ECO:0000313" key="1">
    <source>
        <dbReference type="EMBL" id="MDV4343735.1"/>
    </source>
</evidence>
<dbReference type="EMBL" id="JABFFQ010000010">
    <property type="protein sequence ID" value="MDV4343735.1"/>
    <property type="molecule type" value="Genomic_DNA"/>
</dbReference>
<keyword evidence="2" id="KW-1185">Reference proteome</keyword>
<gene>
    <name evidence="1" type="ORF">HL657_11270</name>
</gene>
<dbReference type="Proteomes" id="UP001273768">
    <property type="component" value="Unassembled WGS sequence"/>
</dbReference>
<evidence type="ECO:0000313" key="2">
    <source>
        <dbReference type="Proteomes" id="UP001273768"/>
    </source>
</evidence>
<name>A0ABU3Z5A5_9EURY</name>
<proteinExistence type="predicted"/>
<reference evidence="1 2" key="1">
    <citation type="submission" date="2020-05" db="EMBL/GenBank/DDBJ databases">
        <title>Isolation and characterization of methanoarchaea from a cold seep at offshore SW Taiwan.</title>
        <authorList>
            <person name="Chen Y.-W."/>
            <person name="Chen S.-C."/>
            <person name="Lai M.-C."/>
        </authorList>
    </citation>
    <scope>NUCLEOTIDE SEQUENCE [LARGE SCALE GENOMIC DNA]</scope>
    <source>
        <strain evidence="1 2">YWC-01</strain>
    </source>
</reference>
<evidence type="ECO:0008006" key="3">
    <source>
        <dbReference type="Google" id="ProtNLM"/>
    </source>
</evidence>
<accession>A0ABU3Z5A5</accession>
<dbReference type="RefSeq" id="WP_317296916.1">
    <property type="nucleotide sequence ID" value="NZ_JABFFQ010000010.1"/>
</dbReference>
<organism evidence="1 2">
    <name type="scientific">Methanoculleus nereidis</name>
    <dbReference type="NCBI Taxonomy" id="2735141"/>
    <lineage>
        <taxon>Archaea</taxon>
        <taxon>Methanobacteriati</taxon>
        <taxon>Methanobacteriota</taxon>
        <taxon>Stenosarchaea group</taxon>
        <taxon>Methanomicrobia</taxon>
        <taxon>Methanomicrobiales</taxon>
        <taxon>Methanomicrobiaceae</taxon>
        <taxon>Methanoculleus</taxon>
    </lineage>
</organism>
<protein>
    <recommendedName>
        <fullName evidence="3">Nuclear transport factor 2 family protein</fullName>
    </recommendedName>
</protein>
<sequence length="159" mass="17973">MDAHTPLRMMEDFFAVYSREFNNALADPPEIDVEATAGAFADCFVGANPHGVFCGKNDEQFRAQIPVGFAFYRSIGTKSMNVSSLEVTDLDDCHLMVKVHWVSVYTKLDGSDERIDFDNIYFVQIIEEKPRIFGYVTGDEQKVLRERGLIPDQGNPPTR</sequence>